<comment type="caution">
    <text evidence="3">The sequence shown here is derived from an EMBL/GenBank/DDBJ whole genome shotgun (WGS) entry which is preliminary data.</text>
</comment>
<keyword evidence="2" id="KW-0812">Transmembrane</keyword>
<dbReference type="EMBL" id="JAQQWI010000014">
    <property type="protein sequence ID" value="KAK8013299.1"/>
    <property type="molecule type" value="Genomic_DNA"/>
</dbReference>
<feature type="region of interest" description="Disordered" evidence="1">
    <location>
        <begin position="1"/>
        <end position="65"/>
    </location>
</feature>
<keyword evidence="4" id="KW-1185">Reference proteome</keyword>
<dbReference type="PANTHER" id="PTHR35895:SF2">
    <property type="match status" value="1"/>
</dbReference>
<protein>
    <submittedName>
        <fullName evidence="3">Uncharacterized protein</fullName>
    </submittedName>
</protein>
<feature type="compositionally biased region" description="Basic and acidic residues" evidence="1">
    <location>
        <begin position="47"/>
        <end position="61"/>
    </location>
</feature>
<keyword evidence="2" id="KW-0472">Membrane</keyword>
<evidence type="ECO:0000256" key="2">
    <source>
        <dbReference type="SAM" id="Phobius"/>
    </source>
</evidence>
<keyword evidence="2" id="KW-1133">Transmembrane helix</keyword>
<proteinExistence type="predicted"/>
<evidence type="ECO:0000313" key="4">
    <source>
        <dbReference type="Proteomes" id="UP001396898"/>
    </source>
</evidence>
<evidence type="ECO:0000313" key="3">
    <source>
        <dbReference type="EMBL" id="KAK8013299.1"/>
    </source>
</evidence>
<accession>A0ABR1RJ50</accession>
<sequence length="471" mass="50591">MTSAFREEVQTGPSAPPSVHGAKGGAASAASGEKQPQNQPGTFLDGPGRDDDVSSDDHVQDKVPPAATLTKKQKFKRHCGRFKWWYVAGTIVFLAIILPILFLVILPAIVQRIVDDQGLPIKGGAFLCLSPTQMMISLETSLKTPLAARIDPLTMFLYNRETPGEFSPFLNLTLPEQKLDGETAIVVTNRTVTITNETELTTWFDSVWDKPQTELSVRGDSTVHLGALHSKVHLEKTVTVDSLNQLRGFGIESLSLVMPPLADGRNVRGTLNLPNWGSLTLGLGNVSLNLMAGDVRIGLITIYDVVIPPGNNTRDFDGRLYLDQVASNLGAVLASQGEALNQGMIQIDATGNATVVNGRHIPFVEAILNKKRVTSKIGVFTLLGDVIDSLTSQGGGNGTNNGGSLVDMVGDTFGNSTLLSQALHHWTNAAGQQKTDGKGVKSRSTATPWWTRGPSSLHLLKLGMKMKMGKL</sequence>
<gene>
    <name evidence="3" type="ORF">PG991_009570</name>
</gene>
<dbReference type="Pfam" id="PF12505">
    <property type="entry name" value="DUF3712"/>
    <property type="match status" value="1"/>
</dbReference>
<name>A0ABR1RJ50_9PEZI</name>
<dbReference type="PANTHER" id="PTHR35895">
    <property type="entry name" value="CHROMOSOME 16, WHOLE GENOME SHOTGUN SEQUENCE"/>
    <property type="match status" value="1"/>
</dbReference>
<organism evidence="3 4">
    <name type="scientific">Apiospora marii</name>
    <dbReference type="NCBI Taxonomy" id="335849"/>
    <lineage>
        <taxon>Eukaryota</taxon>
        <taxon>Fungi</taxon>
        <taxon>Dikarya</taxon>
        <taxon>Ascomycota</taxon>
        <taxon>Pezizomycotina</taxon>
        <taxon>Sordariomycetes</taxon>
        <taxon>Xylariomycetidae</taxon>
        <taxon>Amphisphaeriales</taxon>
        <taxon>Apiosporaceae</taxon>
        <taxon>Apiospora</taxon>
    </lineage>
</organism>
<dbReference type="Proteomes" id="UP001396898">
    <property type="component" value="Unassembled WGS sequence"/>
</dbReference>
<dbReference type="InterPro" id="IPR046368">
    <property type="entry name" value="Tag1"/>
</dbReference>
<feature type="transmembrane region" description="Helical" evidence="2">
    <location>
        <begin position="84"/>
        <end position="110"/>
    </location>
</feature>
<evidence type="ECO:0000256" key="1">
    <source>
        <dbReference type="SAM" id="MobiDB-lite"/>
    </source>
</evidence>
<dbReference type="InterPro" id="IPR022185">
    <property type="entry name" value="DUF3712"/>
</dbReference>
<reference evidence="3 4" key="1">
    <citation type="submission" date="2023-01" db="EMBL/GenBank/DDBJ databases">
        <title>Analysis of 21 Apiospora genomes using comparative genomics revels a genus with tremendous synthesis potential of carbohydrate active enzymes and secondary metabolites.</title>
        <authorList>
            <person name="Sorensen T."/>
        </authorList>
    </citation>
    <scope>NUCLEOTIDE SEQUENCE [LARGE SCALE GENOMIC DNA]</scope>
    <source>
        <strain evidence="3 4">CBS 20057</strain>
    </source>
</reference>